<organism evidence="2 3">
    <name type="scientific">Polarella glacialis</name>
    <name type="common">Dinoflagellate</name>
    <dbReference type="NCBI Taxonomy" id="89957"/>
    <lineage>
        <taxon>Eukaryota</taxon>
        <taxon>Sar</taxon>
        <taxon>Alveolata</taxon>
        <taxon>Dinophyceae</taxon>
        <taxon>Suessiales</taxon>
        <taxon>Suessiaceae</taxon>
        <taxon>Polarella</taxon>
    </lineage>
</organism>
<gene>
    <name evidence="2" type="ORF">PGLA2088_LOCUS36005</name>
</gene>
<proteinExistence type="predicted"/>
<dbReference type="EMBL" id="CAJNNW010032008">
    <property type="protein sequence ID" value="CAE8710562.1"/>
    <property type="molecule type" value="Genomic_DNA"/>
</dbReference>
<comment type="caution">
    <text evidence="2">The sequence shown here is derived from an EMBL/GenBank/DDBJ whole genome shotgun (WGS) entry which is preliminary data.</text>
</comment>
<dbReference type="AlphaFoldDB" id="A0A813KQQ2"/>
<protein>
    <submittedName>
        <fullName evidence="2">Uncharacterized protein</fullName>
    </submittedName>
</protein>
<feature type="compositionally biased region" description="Low complexity" evidence="1">
    <location>
        <begin position="107"/>
        <end position="116"/>
    </location>
</feature>
<name>A0A813KQQ2_POLGL</name>
<evidence type="ECO:0000313" key="2">
    <source>
        <dbReference type="EMBL" id="CAE8710562.1"/>
    </source>
</evidence>
<feature type="non-terminal residue" evidence="2">
    <location>
        <position position="1"/>
    </location>
</feature>
<reference evidence="2" key="1">
    <citation type="submission" date="2021-02" db="EMBL/GenBank/DDBJ databases">
        <authorList>
            <person name="Dougan E. K."/>
            <person name="Rhodes N."/>
            <person name="Thang M."/>
            <person name="Chan C."/>
        </authorList>
    </citation>
    <scope>NUCLEOTIDE SEQUENCE</scope>
</reference>
<feature type="compositionally biased region" description="Basic and acidic residues" evidence="1">
    <location>
        <begin position="95"/>
        <end position="106"/>
    </location>
</feature>
<sequence length="158" mass="17611">CRIKPRTLPYLGRSEICQVAKMGKVDARTHDTMIKGGFDYDAAKDRYFFVREAVWDVQKRIDKGKKQMGVPARSVEEFLKGEEKMVDELLAAAKAKAEKDKREGKTKPAPAAPAAEAAEEEAPKKKKKASEDDEEDEVAAKKARKAAKKAAEAEEEEE</sequence>
<evidence type="ECO:0000313" key="3">
    <source>
        <dbReference type="Proteomes" id="UP000626109"/>
    </source>
</evidence>
<accession>A0A813KQQ2</accession>
<dbReference type="Proteomes" id="UP000626109">
    <property type="component" value="Unassembled WGS sequence"/>
</dbReference>
<evidence type="ECO:0000256" key="1">
    <source>
        <dbReference type="SAM" id="MobiDB-lite"/>
    </source>
</evidence>
<feature type="region of interest" description="Disordered" evidence="1">
    <location>
        <begin position="94"/>
        <end position="158"/>
    </location>
</feature>